<dbReference type="EMBL" id="UZAM01013619">
    <property type="protein sequence ID" value="VDP28977.1"/>
    <property type="molecule type" value="Genomic_DNA"/>
</dbReference>
<gene>
    <name evidence="1" type="ORF">SBAD_LOCUS10106</name>
</gene>
<evidence type="ECO:0000313" key="2">
    <source>
        <dbReference type="Proteomes" id="UP000270296"/>
    </source>
</evidence>
<sequence length="79" mass="9265">MKCVFVRKRTEKPVKIDVWSSNLVKDTFIGRVLLDCPVTNSMTKVEKQLQDKGKRMEEPEYRLGKLLIHVATFDNPMHF</sequence>
<evidence type="ECO:0000313" key="3">
    <source>
        <dbReference type="WBParaSite" id="SBAD_0001046601-mRNA-1"/>
    </source>
</evidence>
<reference evidence="3" key="1">
    <citation type="submission" date="2016-06" db="UniProtKB">
        <authorList>
            <consortium name="WormBaseParasite"/>
        </authorList>
    </citation>
    <scope>IDENTIFICATION</scope>
</reference>
<dbReference type="Proteomes" id="UP000270296">
    <property type="component" value="Unassembled WGS sequence"/>
</dbReference>
<accession>A0A183J2K8</accession>
<name>A0A183J2K8_9BILA</name>
<dbReference type="AlphaFoldDB" id="A0A183J2K8"/>
<organism evidence="3">
    <name type="scientific">Soboliphyme baturini</name>
    <dbReference type="NCBI Taxonomy" id="241478"/>
    <lineage>
        <taxon>Eukaryota</taxon>
        <taxon>Metazoa</taxon>
        <taxon>Ecdysozoa</taxon>
        <taxon>Nematoda</taxon>
        <taxon>Enoplea</taxon>
        <taxon>Dorylaimia</taxon>
        <taxon>Dioctophymatida</taxon>
        <taxon>Dioctophymatoidea</taxon>
        <taxon>Soboliphymatidae</taxon>
        <taxon>Soboliphyme</taxon>
    </lineage>
</organism>
<proteinExistence type="predicted"/>
<dbReference type="WBParaSite" id="SBAD_0001046601-mRNA-1">
    <property type="protein sequence ID" value="SBAD_0001046601-mRNA-1"/>
    <property type="gene ID" value="SBAD_0001046601"/>
</dbReference>
<keyword evidence="2" id="KW-1185">Reference proteome</keyword>
<dbReference type="OrthoDB" id="424753at2759"/>
<evidence type="ECO:0000313" key="1">
    <source>
        <dbReference type="EMBL" id="VDP28977.1"/>
    </source>
</evidence>
<protein>
    <submittedName>
        <fullName evidence="3">C2 domain-containing protein</fullName>
    </submittedName>
</protein>
<reference evidence="1 2" key="2">
    <citation type="submission" date="2018-11" db="EMBL/GenBank/DDBJ databases">
        <authorList>
            <consortium name="Pathogen Informatics"/>
        </authorList>
    </citation>
    <scope>NUCLEOTIDE SEQUENCE [LARGE SCALE GENOMIC DNA]</scope>
</reference>